<keyword evidence="2" id="KW-0732">Signal</keyword>
<keyword evidence="1" id="KW-0378">Hydrolase</keyword>
<dbReference type="EMBL" id="QEKH01000016">
    <property type="protein sequence ID" value="PVY40572.1"/>
    <property type="molecule type" value="Genomic_DNA"/>
</dbReference>
<dbReference type="RefSeq" id="WP_116884277.1">
    <property type="nucleotide sequence ID" value="NZ_CABMMC010000084.1"/>
</dbReference>
<dbReference type="GeneID" id="78295576"/>
<dbReference type="Gene3D" id="2.60.120.260">
    <property type="entry name" value="Galactose-binding domain-like"/>
    <property type="match status" value="1"/>
</dbReference>
<feature type="domain" description="CBM-cenC" evidence="3">
    <location>
        <begin position="22"/>
        <end position="155"/>
    </location>
</feature>
<dbReference type="SUPFAM" id="SSF49785">
    <property type="entry name" value="Galactose-binding domain-like"/>
    <property type="match status" value="1"/>
</dbReference>
<feature type="signal peptide" evidence="2">
    <location>
        <begin position="1"/>
        <end position="17"/>
    </location>
</feature>
<gene>
    <name evidence="4" type="ORF">C8D82_11623</name>
</gene>
<evidence type="ECO:0000256" key="1">
    <source>
        <dbReference type="ARBA" id="ARBA00022801"/>
    </source>
</evidence>
<keyword evidence="5" id="KW-1185">Reference proteome</keyword>
<evidence type="ECO:0000256" key="2">
    <source>
        <dbReference type="SAM" id="SignalP"/>
    </source>
</evidence>
<evidence type="ECO:0000313" key="4">
    <source>
        <dbReference type="EMBL" id="PVY40572.1"/>
    </source>
</evidence>
<comment type="caution">
    <text evidence="4">The sequence shown here is derived from an EMBL/GenBank/DDBJ whole genome shotgun (WGS) entry which is preliminary data.</text>
</comment>
<evidence type="ECO:0000313" key="5">
    <source>
        <dbReference type="Proteomes" id="UP000245959"/>
    </source>
</evidence>
<sequence length="171" mass="18782">MGRILAVLFFCGGTLLAAVPTLTNGDFFQRNDRNEPTGWQIRYTDPAMKGSGLVVASGSGVLTLGGTGLRGEVLVFQPNIRLEGGKKYRFSFEARTAGEDANLRVYIQYQNLKEGKAEPITVNGDWKKLSAGWQTFSFELNYPVTGRSPWLVINSSGRNSAELKNLTVTEE</sequence>
<name>A0A2U1AVZ5_9BACT</name>
<dbReference type="InterPro" id="IPR008979">
    <property type="entry name" value="Galactose-bd-like_sf"/>
</dbReference>
<dbReference type="GO" id="GO:0016798">
    <property type="term" value="F:hydrolase activity, acting on glycosyl bonds"/>
    <property type="evidence" value="ECO:0007669"/>
    <property type="project" value="InterPro"/>
</dbReference>
<organism evidence="4 5">
    <name type="scientific">Victivallis vadensis</name>
    <dbReference type="NCBI Taxonomy" id="172901"/>
    <lineage>
        <taxon>Bacteria</taxon>
        <taxon>Pseudomonadati</taxon>
        <taxon>Lentisphaerota</taxon>
        <taxon>Lentisphaeria</taxon>
        <taxon>Victivallales</taxon>
        <taxon>Victivallaceae</taxon>
        <taxon>Victivallis</taxon>
    </lineage>
</organism>
<dbReference type="InterPro" id="IPR003305">
    <property type="entry name" value="CenC_carb-bd"/>
</dbReference>
<dbReference type="Proteomes" id="UP000245959">
    <property type="component" value="Unassembled WGS sequence"/>
</dbReference>
<feature type="chain" id="PRO_5015705417" evidence="2">
    <location>
        <begin position="18"/>
        <end position="171"/>
    </location>
</feature>
<evidence type="ECO:0000259" key="3">
    <source>
        <dbReference type="Pfam" id="PF02018"/>
    </source>
</evidence>
<reference evidence="4 5" key="1">
    <citation type="submission" date="2018-04" db="EMBL/GenBank/DDBJ databases">
        <title>Genomic Encyclopedia of Type Strains, Phase IV (KMG-IV): sequencing the most valuable type-strain genomes for metagenomic binning, comparative biology and taxonomic classification.</title>
        <authorList>
            <person name="Goeker M."/>
        </authorList>
    </citation>
    <scope>NUCLEOTIDE SEQUENCE [LARGE SCALE GENOMIC DNA]</scope>
    <source>
        <strain evidence="4 5">DSM 14823</strain>
    </source>
</reference>
<dbReference type="AlphaFoldDB" id="A0A2U1AVZ5"/>
<dbReference type="Pfam" id="PF02018">
    <property type="entry name" value="CBM_4_9"/>
    <property type="match status" value="1"/>
</dbReference>
<protein>
    <submittedName>
        <fullName evidence="4">Carbohydrate binding protein</fullName>
    </submittedName>
</protein>
<proteinExistence type="predicted"/>
<accession>A0A2U1AVZ5</accession>